<evidence type="ECO:0000313" key="3">
    <source>
        <dbReference type="Proteomes" id="UP000318102"/>
    </source>
</evidence>
<dbReference type="Pfam" id="PF18843">
    <property type="entry name" value="LPD28"/>
    <property type="match status" value="1"/>
</dbReference>
<accession>A0A559ICZ5</accession>
<dbReference type="OrthoDB" id="2594680at2"/>
<evidence type="ECO:0000259" key="1">
    <source>
        <dbReference type="Pfam" id="PF18843"/>
    </source>
</evidence>
<reference evidence="2 3" key="1">
    <citation type="submission" date="2019-07" db="EMBL/GenBank/DDBJ databases">
        <authorList>
            <person name="Kim J."/>
        </authorList>
    </citation>
    <scope>NUCLEOTIDE SEQUENCE [LARGE SCALE GENOMIC DNA]</scope>
    <source>
        <strain evidence="2 3">N4</strain>
    </source>
</reference>
<evidence type="ECO:0000313" key="2">
    <source>
        <dbReference type="EMBL" id="TVX85551.1"/>
    </source>
</evidence>
<dbReference type="EMBL" id="VNJK01000007">
    <property type="protein sequence ID" value="TVX85551.1"/>
    <property type="molecule type" value="Genomic_DNA"/>
</dbReference>
<sequence>MLRKTFFEARPVLICEGLKIPNNERVPNKFYYDIRHGDDSVIPISIERNQVIVNHWGTLVADYMILSSKFPSLDLSSYYKRQFRFSGEEIYDQQIIRRILYSPITRDSFKKGEI</sequence>
<comment type="caution">
    <text evidence="2">The sequence shown here is derived from an EMBL/GenBank/DDBJ whole genome shotgun (WGS) entry which is preliminary data.</text>
</comment>
<name>A0A559ICZ5_9BACL</name>
<proteinExistence type="predicted"/>
<dbReference type="InterPro" id="IPR040809">
    <property type="entry name" value="LPD28"/>
</dbReference>
<keyword evidence="3" id="KW-1185">Reference proteome</keyword>
<protein>
    <recommendedName>
        <fullName evidence="1">Large polyvalent protein associated domain-containing protein</fullName>
    </recommendedName>
</protein>
<dbReference type="AlphaFoldDB" id="A0A559ICZ5"/>
<organism evidence="2 3">
    <name type="scientific">Paenibacillus agilis</name>
    <dbReference type="NCBI Taxonomy" id="3020863"/>
    <lineage>
        <taxon>Bacteria</taxon>
        <taxon>Bacillati</taxon>
        <taxon>Bacillota</taxon>
        <taxon>Bacilli</taxon>
        <taxon>Bacillales</taxon>
        <taxon>Paenibacillaceae</taxon>
        <taxon>Paenibacillus</taxon>
    </lineage>
</organism>
<gene>
    <name evidence="2" type="ORF">FPZ44_24655</name>
</gene>
<dbReference type="RefSeq" id="WP_144995031.1">
    <property type="nucleotide sequence ID" value="NZ_VNJK01000007.1"/>
</dbReference>
<dbReference type="Proteomes" id="UP000318102">
    <property type="component" value="Unassembled WGS sequence"/>
</dbReference>
<feature type="domain" description="Large polyvalent protein associated" evidence="1">
    <location>
        <begin position="18"/>
        <end position="69"/>
    </location>
</feature>